<dbReference type="InterPro" id="IPR036188">
    <property type="entry name" value="FAD/NAD-bd_sf"/>
</dbReference>
<reference evidence="7 8" key="1">
    <citation type="submission" date="2019-09" db="EMBL/GenBank/DDBJ databases">
        <title>Genomes of family Cryomorphaceae.</title>
        <authorList>
            <person name="Bowman J.P."/>
        </authorList>
    </citation>
    <scope>NUCLEOTIDE SEQUENCE [LARGE SCALE GENOMIC DNA]</scope>
    <source>
        <strain evidence="7 8">LMG 25704</strain>
    </source>
</reference>
<keyword evidence="8" id="KW-1185">Reference proteome</keyword>
<keyword evidence="4 7" id="KW-0560">Oxidoreductase</keyword>
<keyword evidence="2" id="KW-0285">Flavoprotein</keyword>
<dbReference type="GO" id="GO:0047545">
    <property type="term" value="F:(S)-2-hydroxyglutarate dehydrogenase activity"/>
    <property type="evidence" value="ECO:0007669"/>
    <property type="project" value="TreeGrafter"/>
</dbReference>
<dbReference type="EMBL" id="WBVO01000001">
    <property type="protein sequence ID" value="KAB2814899.1"/>
    <property type="molecule type" value="Genomic_DNA"/>
</dbReference>
<feature type="domain" description="FAD dependent oxidoreductase" evidence="6">
    <location>
        <begin position="5"/>
        <end position="394"/>
    </location>
</feature>
<evidence type="ECO:0000256" key="3">
    <source>
        <dbReference type="ARBA" id="ARBA00022827"/>
    </source>
</evidence>
<protein>
    <submittedName>
        <fullName evidence="7">L-2-hydroxyglutarate oxidase</fullName>
        <ecNumber evidence="7">1.1.3.-</ecNumber>
    </submittedName>
</protein>
<comment type="cofactor">
    <cofactor evidence="1">
        <name>FAD</name>
        <dbReference type="ChEBI" id="CHEBI:57692"/>
    </cofactor>
</comment>
<evidence type="ECO:0000256" key="4">
    <source>
        <dbReference type="ARBA" id="ARBA00023002"/>
    </source>
</evidence>
<comment type="similarity">
    <text evidence="5">Belongs to the L2HGDH family.</text>
</comment>
<accession>A0A6N6RMU6</accession>
<dbReference type="GO" id="GO:0005737">
    <property type="term" value="C:cytoplasm"/>
    <property type="evidence" value="ECO:0007669"/>
    <property type="project" value="TreeGrafter"/>
</dbReference>
<dbReference type="AlphaFoldDB" id="A0A6N6RMU6"/>
<dbReference type="Pfam" id="PF01266">
    <property type="entry name" value="DAO"/>
    <property type="match status" value="1"/>
</dbReference>
<evidence type="ECO:0000313" key="7">
    <source>
        <dbReference type="EMBL" id="KAB2814899.1"/>
    </source>
</evidence>
<keyword evidence="3" id="KW-0274">FAD</keyword>
<dbReference type="EC" id="1.1.3.-" evidence="7"/>
<proteinExistence type="inferred from homology"/>
<dbReference type="Gene3D" id="3.30.9.10">
    <property type="entry name" value="D-Amino Acid Oxidase, subunit A, domain 2"/>
    <property type="match status" value="1"/>
</dbReference>
<evidence type="ECO:0000256" key="1">
    <source>
        <dbReference type="ARBA" id="ARBA00001974"/>
    </source>
</evidence>
<gene>
    <name evidence="7" type="primary">lhgO</name>
    <name evidence="7" type="ORF">F8C67_00995</name>
</gene>
<dbReference type="Gene3D" id="3.50.50.60">
    <property type="entry name" value="FAD/NAD(P)-binding domain"/>
    <property type="match status" value="1"/>
</dbReference>
<dbReference type="NCBIfam" id="NF008726">
    <property type="entry name" value="PRK11728.1"/>
    <property type="match status" value="1"/>
</dbReference>
<evidence type="ECO:0000259" key="6">
    <source>
        <dbReference type="Pfam" id="PF01266"/>
    </source>
</evidence>
<dbReference type="PANTHER" id="PTHR43104">
    <property type="entry name" value="L-2-HYDROXYGLUTARATE DEHYDROGENASE, MITOCHONDRIAL"/>
    <property type="match status" value="1"/>
</dbReference>
<organism evidence="7 8">
    <name type="scientific">Phaeocystidibacter luteus</name>
    <dbReference type="NCBI Taxonomy" id="911197"/>
    <lineage>
        <taxon>Bacteria</taxon>
        <taxon>Pseudomonadati</taxon>
        <taxon>Bacteroidota</taxon>
        <taxon>Flavobacteriia</taxon>
        <taxon>Flavobacteriales</taxon>
        <taxon>Phaeocystidibacteraceae</taxon>
        <taxon>Phaeocystidibacter</taxon>
    </lineage>
</organism>
<dbReference type="InterPro" id="IPR006076">
    <property type="entry name" value="FAD-dep_OxRdtase"/>
</dbReference>
<name>A0A6N6RMU6_9FLAO</name>
<dbReference type="Proteomes" id="UP000468650">
    <property type="component" value="Unassembled WGS sequence"/>
</dbReference>
<evidence type="ECO:0000256" key="2">
    <source>
        <dbReference type="ARBA" id="ARBA00022630"/>
    </source>
</evidence>
<dbReference type="PANTHER" id="PTHR43104:SF2">
    <property type="entry name" value="L-2-HYDROXYGLUTARATE DEHYDROGENASE, MITOCHONDRIAL"/>
    <property type="match status" value="1"/>
</dbReference>
<comment type="caution">
    <text evidence="7">The sequence shown here is derived from an EMBL/GenBank/DDBJ whole genome shotgun (WGS) entry which is preliminary data.</text>
</comment>
<evidence type="ECO:0000256" key="5">
    <source>
        <dbReference type="ARBA" id="ARBA00037941"/>
    </source>
</evidence>
<evidence type="ECO:0000313" key="8">
    <source>
        <dbReference type="Proteomes" id="UP000468650"/>
    </source>
</evidence>
<sequence length="402" mass="44154">MQHFDLIVIGGGVVGLATAYKWQMANPNKTVVVLEKERKLAQHQTGRNSGVIHSGIYYKPGSLKASTCFDGYAQIVEFAKKYDIPHDLCGKLIVATSEEELPQIDRILARGKENGLSGLKVIGPDEIKEIEPFVNGLKAIRVPQTGIIDYVAFTNKLGELITQMNPNSEVLKNQRVIRIRKDARDISVVKTTDKTFTANQVVACGGLEADRLAKLDGLSPCMRIVPFRGDYYDLTPSGEHKVKHLIYPVPNPEFPFLGVHFTRMIAGGVECGPNAVFSFKREGYGRTSFDLKDTLSALSFGGTWKLFKTHWRYGLGEYERAFSKAKFLQALQKLIPSLTDSDIVPARAGVRAQALSPDGKLVDDFVIEKGNAAIHVLNAPSPAATASLAIGDEIMKRLKGQP</sequence>
<dbReference type="OrthoDB" id="9801699at2"/>
<dbReference type="SUPFAM" id="SSF51905">
    <property type="entry name" value="FAD/NAD(P)-binding domain"/>
    <property type="match status" value="1"/>
</dbReference>